<organism evidence="2 3">
    <name type="scientific">Pristionchus mayeri</name>
    <dbReference type="NCBI Taxonomy" id="1317129"/>
    <lineage>
        <taxon>Eukaryota</taxon>
        <taxon>Metazoa</taxon>
        <taxon>Ecdysozoa</taxon>
        <taxon>Nematoda</taxon>
        <taxon>Chromadorea</taxon>
        <taxon>Rhabditida</taxon>
        <taxon>Rhabditina</taxon>
        <taxon>Diplogasteromorpha</taxon>
        <taxon>Diplogasteroidea</taxon>
        <taxon>Neodiplogasteridae</taxon>
        <taxon>Pristionchus</taxon>
    </lineage>
</organism>
<feature type="non-terminal residue" evidence="2">
    <location>
        <position position="1"/>
    </location>
</feature>
<evidence type="ECO:0000313" key="2">
    <source>
        <dbReference type="EMBL" id="GMR58230.1"/>
    </source>
</evidence>
<keyword evidence="1" id="KW-0732">Signal</keyword>
<comment type="caution">
    <text evidence="2">The sequence shown here is derived from an EMBL/GenBank/DDBJ whole genome shotgun (WGS) entry which is preliminary data.</text>
</comment>
<keyword evidence="3" id="KW-1185">Reference proteome</keyword>
<sequence length="83" mass="9254">NLFLPPSMRLTILFALSAPLITSVALEPYMERLREKGLVEIKDGLPEVTCWISLPRITTITTCTAKNRHVPPACFAEWDGKGN</sequence>
<feature type="chain" id="PRO_5042914655" evidence="1">
    <location>
        <begin position="26"/>
        <end position="83"/>
    </location>
</feature>
<dbReference type="AlphaFoldDB" id="A0AAN5IBM3"/>
<feature type="signal peptide" evidence="1">
    <location>
        <begin position="1"/>
        <end position="25"/>
    </location>
</feature>
<dbReference type="Proteomes" id="UP001328107">
    <property type="component" value="Unassembled WGS sequence"/>
</dbReference>
<name>A0AAN5IBM3_9BILA</name>
<protein>
    <submittedName>
        <fullName evidence="2">Uncharacterized protein</fullName>
    </submittedName>
</protein>
<accession>A0AAN5IBM3</accession>
<reference evidence="3" key="1">
    <citation type="submission" date="2022-10" db="EMBL/GenBank/DDBJ databases">
        <title>Genome assembly of Pristionchus species.</title>
        <authorList>
            <person name="Yoshida K."/>
            <person name="Sommer R.J."/>
        </authorList>
    </citation>
    <scope>NUCLEOTIDE SEQUENCE [LARGE SCALE GENOMIC DNA]</scope>
    <source>
        <strain evidence="3">RS5460</strain>
    </source>
</reference>
<gene>
    <name evidence="2" type="ORF">PMAYCL1PPCAC_28425</name>
</gene>
<evidence type="ECO:0000313" key="3">
    <source>
        <dbReference type="Proteomes" id="UP001328107"/>
    </source>
</evidence>
<evidence type="ECO:0000256" key="1">
    <source>
        <dbReference type="SAM" id="SignalP"/>
    </source>
</evidence>
<dbReference type="EMBL" id="BTRK01000006">
    <property type="protein sequence ID" value="GMR58230.1"/>
    <property type="molecule type" value="Genomic_DNA"/>
</dbReference>
<proteinExistence type="predicted"/>